<organism evidence="1">
    <name type="scientific">uncultured Caudovirales phage</name>
    <dbReference type="NCBI Taxonomy" id="2100421"/>
    <lineage>
        <taxon>Viruses</taxon>
        <taxon>Duplodnaviria</taxon>
        <taxon>Heunggongvirae</taxon>
        <taxon>Uroviricota</taxon>
        <taxon>Caudoviricetes</taxon>
        <taxon>Peduoviridae</taxon>
        <taxon>Maltschvirus</taxon>
        <taxon>Maltschvirus maltsch</taxon>
    </lineage>
</organism>
<reference evidence="1" key="1">
    <citation type="submission" date="2020-04" db="EMBL/GenBank/DDBJ databases">
        <authorList>
            <person name="Chiriac C."/>
            <person name="Salcher M."/>
            <person name="Ghai R."/>
            <person name="Kavagutti S V."/>
        </authorList>
    </citation>
    <scope>NUCLEOTIDE SEQUENCE</scope>
</reference>
<protein>
    <submittedName>
        <fullName evidence="1">Uncharacterized protein</fullName>
    </submittedName>
</protein>
<proteinExistence type="predicted"/>
<evidence type="ECO:0000313" key="1">
    <source>
        <dbReference type="EMBL" id="CAB4138173.1"/>
    </source>
</evidence>
<dbReference type="EMBL" id="LR796341">
    <property type="protein sequence ID" value="CAB4138173.1"/>
    <property type="molecule type" value="Genomic_DNA"/>
</dbReference>
<gene>
    <name evidence="1" type="ORF">UFOVP328_366</name>
</gene>
<accession>A0A6J5LYH1</accession>
<sequence>MTDKKPKIIFEPGCFDNLDVSQDELDEIVTMLTELAESGELEANSRVLTDDDIEAMDDDEIELLFQALNREPRKLQ</sequence>
<name>A0A6J5LYH1_9CAUD</name>